<dbReference type="InterPro" id="IPR050463">
    <property type="entry name" value="Gfo/Idh/MocA_oxidrdct_glycsds"/>
</dbReference>
<dbReference type="Gene3D" id="3.40.50.720">
    <property type="entry name" value="NAD(P)-binding Rossmann-like Domain"/>
    <property type="match status" value="1"/>
</dbReference>
<accession>A0A4R7KAH7</accession>
<dbReference type="InterPro" id="IPR036291">
    <property type="entry name" value="NAD(P)-bd_dom_sf"/>
</dbReference>
<proteinExistence type="predicted"/>
<dbReference type="Pfam" id="PF01408">
    <property type="entry name" value="GFO_IDH_MocA"/>
    <property type="match status" value="1"/>
</dbReference>
<evidence type="ECO:0000313" key="4">
    <source>
        <dbReference type="Proteomes" id="UP000294749"/>
    </source>
</evidence>
<reference evidence="3 4" key="1">
    <citation type="submission" date="2019-03" db="EMBL/GenBank/DDBJ databases">
        <title>Genomic Encyclopedia of Archaeal and Bacterial Type Strains, Phase II (KMG-II): from individual species to whole genera.</title>
        <authorList>
            <person name="Goeker M."/>
        </authorList>
    </citation>
    <scope>NUCLEOTIDE SEQUENCE [LARGE SCALE GENOMIC DNA]</scope>
    <source>
        <strain evidence="3 4">DSM 25233</strain>
    </source>
</reference>
<dbReference type="EMBL" id="SOAY01000010">
    <property type="protein sequence ID" value="TDT47458.1"/>
    <property type="molecule type" value="Genomic_DNA"/>
</dbReference>
<dbReference type="GO" id="GO:0000166">
    <property type="term" value="F:nucleotide binding"/>
    <property type="evidence" value="ECO:0007669"/>
    <property type="project" value="InterPro"/>
</dbReference>
<evidence type="ECO:0000259" key="1">
    <source>
        <dbReference type="Pfam" id="PF01408"/>
    </source>
</evidence>
<dbReference type="Pfam" id="PF19051">
    <property type="entry name" value="GFO_IDH_MocA_C2"/>
    <property type="match status" value="1"/>
</dbReference>
<comment type="caution">
    <text evidence="3">The sequence shown here is derived from an EMBL/GenBank/DDBJ whole genome shotgun (WGS) entry which is preliminary data.</text>
</comment>
<dbReference type="Gene3D" id="3.30.360.10">
    <property type="entry name" value="Dihydrodipicolinate Reductase, domain 2"/>
    <property type="match status" value="1"/>
</dbReference>
<sequence>MPHNRRSFIRKGTAGLVMTGASFMLPMELLSMMRKSVGANDTINVGLVGCKGMGFSDLTSFLKMSEINVIALCDVDENVLRERTSDLEKAGIKKPKWYSDYRKMYENKDIDVVIIGTPDHWHCLQLTDALQAGKDVYCEKPIANSVQEANIMLDFVQTRDRMVQIGQWQRSQPHFVDAIKYVHSGALGEIRLAKAWAYQGWMKPVPVVADSSVPAGVDYKMWLGPAPDRAFNKNRFHFDFRWFWDYAGGLMTDWGVHLMDYALYGMKAETPKSVMALGGKFAYPNDASETPDTLQTVYEYDGFSILWEHATGIDGGNYGRNHGIAFIGNNGTLVLDRSGWEIIPEKEFQGWGKDGIPKMEAVRHDNGGLSGLDLHTQNFIDAVKSRDNSKLNAPIKVGYDAALVSHMGNVAFKTGNRIYWDETTGQFKNEEANQYLKATYHNGWKLPSL</sequence>
<gene>
    <name evidence="3" type="ORF">CLV90_1534</name>
</gene>
<dbReference type="PANTHER" id="PTHR43818:SF5">
    <property type="entry name" value="OXIDOREDUCTASE FAMILY PROTEIN"/>
    <property type="match status" value="1"/>
</dbReference>
<dbReference type="InterPro" id="IPR043906">
    <property type="entry name" value="Gfo/Idh/MocA_OxRdtase_bact_C"/>
</dbReference>
<evidence type="ECO:0000259" key="2">
    <source>
        <dbReference type="Pfam" id="PF19051"/>
    </source>
</evidence>
<evidence type="ECO:0000313" key="3">
    <source>
        <dbReference type="EMBL" id="TDT47458.1"/>
    </source>
</evidence>
<name>A0A4R7KAH7_9FLAO</name>
<dbReference type="PANTHER" id="PTHR43818">
    <property type="entry name" value="BCDNA.GH03377"/>
    <property type="match status" value="1"/>
</dbReference>
<dbReference type="InterPro" id="IPR000683">
    <property type="entry name" value="Gfo/Idh/MocA-like_OxRdtase_N"/>
</dbReference>
<dbReference type="SUPFAM" id="SSF55347">
    <property type="entry name" value="Glyceraldehyde-3-phosphate dehydrogenase-like, C-terminal domain"/>
    <property type="match status" value="1"/>
</dbReference>
<dbReference type="OrthoDB" id="726883at2"/>
<feature type="domain" description="Gfo/Idh/MocA-like oxidoreductase N-terminal" evidence="1">
    <location>
        <begin position="43"/>
        <end position="166"/>
    </location>
</feature>
<dbReference type="AlphaFoldDB" id="A0A4R7KAH7"/>
<protein>
    <submittedName>
        <fullName evidence="3">Putative dehydrogenase</fullName>
    </submittedName>
</protein>
<keyword evidence="4" id="KW-1185">Reference proteome</keyword>
<dbReference type="RefSeq" id="WP_133686837.1">
    <property type="nucleotide sequence ID" value="NZ_SOAY01000010.1"/>
</dbReference>
<dbReference type="SUPFAM" id="SSF51735">
    <property type="entry name" value="NAD(P)-binding Rossmann-fold domains"/>
    <property type="match status" value="1"/>
</dbReference>
<organism evidence="3 4">
    <name type="scientific">Maribacter spongiicola</name>
    <dbReference type="NCBI Taxonomy" id="1206753"/>
    <lineage>
        <taxon>Bacteria</taxon>
        <taxon>Pseudomonadati</taxon>
        <taxon>Bacteroidota</taxon>
        <taxon>Flavobacteriia</taxon>
        <taxon>Flavobacteriales</taxon>
        <taxon>Flavobacteriaceae</taxon>
        <taxon>Maribacter</taxon>
    </lineage>
</organism>
<dbReference type="Proteomes" id="UP000294749">
    <property type="component" value="Unassembled WGS sequence"/>
</dbReference>
<feature type="domain" description="Gfo/Idh/MocA-like oxidoreductase bacterial type C-terminal" evidence="2">
    <location>
        <begin position="208"/>
        <end position="275"/>
    </location>
</feature>